<gene>
    <name evidence="1" type="ORF">ICI42_21520</name>
</gene>
<dbReference type="AlphaFoldDB" id="A0A8J6PW22"/>
<proteinExistence type="predicted"/>
<dbReference type="PANTHER" id="PTHR47628:SF1">
    <property type="entry name" value="ALIPHATIC AMIDASE EXPRESSION-REGULATING PROTEIN"/>
    <property type="match status" value="1"/>
</dbReference>
<dbReference type="RefSeq" id="WP_188166660.1">
    <property type="nucleotide sequence ID" value="NZ_JACVVX010000010.1"/>
</dbReference>
<dbReference type="EMBL" id="JACVVX010000010">
    <property type="protein sequence ID" value="MBD0417224.1"/>
    <property type="molecule type" value="Genomic_DNA"/>
</dbReference>
<dbReference type="Proteomes" id="UP000643405">
    <property type="component" value="Unassembled WGS sequence"/>
</dbReference>
<sequence length="328" mass="35886">MIVGSLGLLLALQHGDSAYYSDGFAFSQGLEASCSTAERLGPFDFYLGASPNQHIVPLAHYMTTNFGRNVYLCGSDYIWPWESNRVMREIVNDVQGTVLAERYLAVGSVDIVGLVEEIRVLKPDFVFNTLIGESSYEFIKALHSAGLCRPSDGRPVPVASCTLSEAELKMIGVPAAANHIVSSVYFQSIETERNIAFVKRFRERFGPEKVTSADAEASYNSVHMFALAAHHAGSEDTRSVLEAITSVTFEAPQGEIWIDPDNNHCYLTPRIGISTSDADFRVIAAAQRPCKPDPFLASLKSSPFLMDARIGTDAGNTKKVAPRLQVVR</sequence>
<comment type="caution">
    <text evidence="1">The sequence shown here is derived from an EMBL/GenBank/DDBJ whole genome shotgun (WGS) entry which is preliminary data.</text>
</comment>
<evidence type="ECO:0000313" key="1">
    <source>
        <dbReference type="EMBL" id="MBD0417224.1"/>
    </source>
</evidence>
<protein>
    <submittedName>
        <fullName evidence="1">Transporter substrate-binding protein</fullName>
    </submittedName>
</protein>
<dbReference type="Gene3D" id="3.40.50.2300">
    <property type="match status" value="2"/>
</dbReference>
<dbReference type="PANTHER" id="PTHR47628">
    <property type="match status" value="1"/>
</dbReference>
<name>A0A8J6PW22_9HYPH</name>
<dbReference type="Pfam" id="PF13433">
    <property type="entry name" value="Peripla_BP_5"/>
    <property type="match status" value="1"/>
</dbReference>
<accession>A0A8J6PW22</accession>
<organism evidence="1 2">
    <name type="scientific">Oryzicola mucosus</name>
    <dbReference type="NCBI Taxonomy" id="2767425"/>
    <lineage>
        <taxon>Bacteria</taxon>
        <taxon>Pseudomonadati</taxon>
        <taxon>Pseudomonadota</taxon>
        <taxon>Alphaproteobacteria</taxon>
        <taxon>Hyphomicrobiales</taxon>
        <taxon>Phyllobacteriaceae</taxon>
        <taxon>Oryzicola</taxon>
    </lineage>
</organism>
<reference evidence="1" key="1">
    <citation type="submission" date="2020-09" db="EMBL/GenBank/DDBJ databases">
        <title>Genome seq and assembly of Tianweitania sp.</title>
        <authorList>
            <person name="Chhetri G."/>
        </authorList>
    </citation>
    <scope>NUCLEOTIDE SEQUENCE</scope>
    <source>
        <strain evidence="1">Rool2</strain>
    </source>
</reference>
<dbReference type="InterPro" id="IPR028082">
    <property type="entry name" value="Peripla_BP_I"/>
</dbReference>
<keyword evidence="2" id="KW-1185">Reference proteome</keyword>
<evidence type="ECO:0000313" key="2">
    <source>
        <dbReference type="Proteomes" id="UP000643405"/>
    </source>
</evidence>
<dbReference type="SUPFAM" id="SSF53822">
    <property type="entry name" value="Periplasmic binding protein-like I"/>
    <property type="match status" value="1"/>
</dbReference>